<accession>A0ABX0C7H0</accession>
<dbReference type="Pfam" id="PF07275">
    <property type="entry name" value="ArdA"/>
    <property type="match status" value="1"/>
</dbReference>
<evidence type="ECO:0000313" key="1">
    <source>
        <dbReference type="EMBL" id="NEH11114.1"/>
    </source>
</evidence>
<evidence type="ECO:0000313" key="2">
    <source>
        <dbReference type="Proteomes" id="UP000475155"/>
    </source>
</evidence>
<dbReference type="RefSeq" id="WP_163199155.1">
    <property type="nucleotide sequence ID" value="NZ_WHZU01000004.1"/>
</dbReference>
<dbReference type="Gene3D" id="3.10.20.480">
    <property type="entry name" value="Antirestriction protein ArdA, domain 1"/>
    <property type="match status" value="1"/>
</dbReference>
<protein>
    <recommendedName>
        <fullName evidence="3">Antirestriction protein ArdA</fullName>
    </recommendedName>
</protein>
<gene>
    <name evidence="1" type="ORF">GFD18_03260</name>
</gene>
<sequence>MPSSQSTVASLRLVPYEIRVYVANLAAYNAGMMRGDWITLPVSQTDLDDFLDEHVYQWHGADDEYAIHDYEQDGLLARLDWKVYEYQDLDELNALATLAKERLTTDEDWDRLGLAIDYCLPGSADAVTLCNAILQLDDVAYSPYDLPDNVTVENTPDREERYGYDKINRDPDVRRAILDGGLDCYFDFAKYGRDDVASGYVELGDYGWLDCSQPVPDADKYSRYEVLDAAGLG</sequence>
<proteinExistence type="predicted"/>
<dbReference type="InterPro" id="IPR041895">
    <property type="entry name" value="ArdA_dom1"/>
</dbReference>
<keyword evidence="2" id="KW-1185">Reference proteome</keyword>
<dbReference type="EMBL" id="WHZU01000004">
    <property type="protein sequence ID" value="NEH11114.1"/>
    <property type="molecule type" value="Genomic_DNA"/>
</dbReference>
<dbReference type="Proteomes" id="UP000475155">
    <property type="component" value="Unassembled WGS sequence"/>
</dbReference>
<organism evidence="1 2">
    <name type="scientific">Bifidobacterium saimiriisciurei</name>
    <dbReference type="NCBI Taxonomy" id="2661627"/>
    <lineage>
        <taxon>Bacteria</taxon>
        <taxon>Bacillati</taxon>
        <taxon>Actinomycetota</taxon>
        <taxon>Actinomycetes</taxon>
        <taxon>Bifidobacteriales</taxon>
        <taxon>Bifidobacteriaceae</taxon>
        <taxon>Bifidobacterium</taxon>
    </lineage>
</organism>
<reference evidence="1 2" key="1">
    <citation type="submission" date="2019-10" db="EMBL/GenBank/DDBJ databases">
        <title>Bifidobacterium from non-human primates.</title>
        <authorList>
            <person name="Modesto M."/>
        </authorList>
    </citation>
    <scope>NUCLEOTIDE SEQUENCE [LARGE SCALE GENOMIC DNA]</scope>
    <source>
        <strain evidence="1 2">SMA1</strain>
    </source>
</reference>
<comment type="caution">
    <text evidence="1">The sequence shown here is derived from an EMBL/GenBank/DDBJ whole genome shotgun (WGS) entry which is preliminary data.</text>
</comment>
<name>A0ABX0C7H0_9BIFI</name>
<evidence type="ECO:0008006" key="3">
    <source>
        <dbReference type="Google" id="ProtNLM"/>
    </source>
</evidence>
<dbReference type="InterPro" id="IPR009899">
    <property type="entry name" value="ArdA"/>
</dbReference>